<evidence type="ECO:0000313" key="1">
    <source>
        <dbReference type="EMBL" id="GFT44261.1"/>
    </source>
</evidence>
<proteinExistence type="predicted"/>
<gene>
    <name evidence="1" type="ORF">NPIL_45301</name>
</gene>
<accession>A0A8X6P0J8</accession>
<protein>
    <submittedName>
        <fullName evidence="1">Uncharacterized protein</fullName>
    </submittedName>
</protein>
<dbReference type="EMBL" id="BMAW01110668">
    <property type="protein sequence ID" value="GFT44261.1"/>
    <property type="molecule type" value="Genomic_DNA"/>
</dbReference>
<keyword evidence="2" id="KW-1185">Reference proteome</keyword>
<dbReference type="AlphaFoldDB" id="A0A8X6P0J8"/>
<dbReference type="OrthoDB" id="10463236at2759"/>
<comment type="caution">
    <text evidence="1">The sequence shown here is derived from an EMBL/GenBank/DDBJ whole genome shotgun (WGS) entry which is preliminary data.</text>
</comment>
<dbReference type="Proteomes" id="UP000887013">
    <property type="component" value="Unassembled WGS sequence"/>
</dbReference>
<reference evidence="1" key="1">
    <citation type="submission" date="2020-08" db="EMBL/GenBank/DDBJ databases">
        <title>Multicomponent nature underlies the extraordinary mechanical properties of spider dragline silk.</title>
        <authorList>
            <person name="Kono N."/>
            <person name="Nakamura H."/>
            <person name="Mori M."/>
            <person name="Yoshida Y."/>
            <person name="Ohtoshi R."/>
            <person name="Malay A.D."/>
            <person name="Moran D.A.P."/>
            <person name="Tomita M."/>
            <person name="Numata K."/>
            <person name="Arakawa K."/>
        </authorList>
    </citation>
    <scope>NUCLEOTIDE SEQUENCE</scope>
</reference>
<evidence type="ECO:0000313" key="2">
    <source>
        <dbReference type="Proteomes" id="UP000887013"/>
    </source>
</evidence>
<name>A0A8X6P0J8_NEPPI</name>
<sequence length="182" mass="20567">MSDLSVIAVLNPMSTRVGGLPAEDHLPRVQRTFPTGLPSHWYGWRVEQSGCPRSGRVTCQKVEWSRLDTEVSRPSCSEWHATPTPVASAYPKYLYRGKEKINKDAIFRVTCIPSLPSSVRDATEWASLLRNLAIDLSRLTRVPFHSVPFNPSHHLLKEPPPQKWLRPTITLLLETAFVMVAQ</sequence>
<organism evidence="1 2">
    <name type="scientific">Nephila pilipes</name>
    <name type="common">Giant wood spider</name>
    <name type="synonym">Nephila maculata</name>
    <dbReference type="NCBI Taxonomy" id="299642"/>
    <lineage>
        <taxon>Eukaryota</taxon>
        <taxon>Metazoa</taxon>
        <taxon>Ecdysozoa</taxon>
        <taxon>Arthropoda</taxon>
        <taxon>Chelicerata</taxon>
        <taxon>Arachnida</taxon>
        <taxon>Araneae</taxon>
        <taxon>Araneomorphae</taxon>
        <taxon>Entelegynae</taxon>
        <taxon>Araneoidea</taxon>
        <taxon>Nephilidae</taxon>
        <taxon>Nephila</taxon>
    </lineage>
</organism>